<keyword evidence="2" id="KW-1185">Reference proteome</keyword>
<dbReference type="Proteomes" id="UP000272015">
    <property type="component" value="Unassembled WGS sequence"/>
</dbReference>
<dbReference type="AlphaFoldDB" id="A0A3A5MR86"/>
<accession>A0A3A5MR86</accession>
<proteinExistence type="predicted"/>
<name>A0A3A5MR86_9MICO</name>
<comment type="caution">
    <text evidence="1">The sequence shown here is derived from an EMBL/GenBank/DDBJ whole genome shotgun (WGS) entry which is preliminary data.</text>
</comment>
<protein>
    <submittedName>
        <fullName evidence="1">Uncharacterized protein</fullName>
    </submittedName>
</protein>
<dbReference type="EMBL" id="QZVS01000061">
    <property type="protein sequence ID" value="RJT90339.1"/>
    <property type="molecule type" value="Genomic_DNA"/>
</dbReference>
<organism evidence="1 2">
    <name type="scientific">Cryobacterium melibiosiphilum</name>
    <dbReference type="NCBI Taxonomy" id="995039"/>
    <lineage>
        <taxon>Bacteria</taxon>
        <taxon>Bacillati</taxon>
        <taxon>Actinomycetota</taxon>
        <taxon>Actinomycetes</taxon>
        <taxon>Micrococcales</taxon>
        <taxon>Microbacteriaceae</taxon>
        <taxon>Cryobacterium</taxon>
    </lineage>
</organism>
<reference evidence="1 2" key="1">
    <citation type="submission" date="2018-09" db="EMBL/GenBank/DDBJ databases">
        <title>Novel species of Cryobacterium.</title>
        <authorList>
            <person name="Liu Q."/>
            <person name="Xin Y.-H."/>
        </authorList>
    </citation>
    <scope>NUCLEOTIDE SEQUENCE [LARGE SCALE GENOMIC DNA]</scope>
    <source>
        <strain evidence="1 2">Hh39</strain>
    </source>
</reference>
<evidence type="ECO:0000313" key="1">
    <source>
        <dbReference type="EMBL" id="RJT90339.1"/>
    </source>
</evidence>
<gene>
    <name evidence="1" type="ORF">D6T64_04120</name>
</gene>
<sequence>MTIRTAGTVTITTRACIFCGKTSAVELTRDQADAIAARTLIQDVLPDVEPATRELLISGTHPSCWVEAFG</sequence>
<evidence type="ECO:0000313" key="2">
    <source>
        <dbReference type="Proteomes" id="UP000272015"/>
    </source>
</evidence>